<evidence type="ECO:0000256" key="5">
    <source>
        <dbReference type="ARBA" id="ARBA00022771"/>
    </source>
</evidence>
<evidence type="ECO:0000313" key="18">
    <source>
        <dbReference type="RefSeq" id="XP_006015934.1"/>
    </source>
</evidence>
<dbReference type="InterPro" id="IPR017919">
    <property type="entry name" value="TFIIE/TFIIEa_HTH"/>
</dbReference>
<dbReference type="Gene3D" id="6.10.140.1250">
    <property type="match status" value="1"/>
</dbReference>
<evidence type="ECO:0000256" key="13">
    <source>
        <dbReference type="ARBA" id="ARBA00073913"/>
    </source>
</evidence>
<keyword evidence="10" id="KW-0539">Nucleus</keyword>
<comment type="similarity">
    <text evidence="2">Belongs to the TFIIE alpha subunit family.</text>
</comment>
<keyword evidence="17" id="KW-1185">Reference proteome</keyword>
<comment type="subunit">
    <text evidence="12">Tetramer of two alpha and two beta chains. Interacts with TAF6/TAFII80. Interacts with ATF7IP. Interacts with SND1. Part of TBP-based Pol II pre-initiation complex (PIC), in which Pol II core assembles with general transcription factors and other specific initiation factors including GTF2E1, GTF2E2, GTF2F1, GTF2F2, TCEA1, ERCC2, ERCC3, GTF2H2, GTF2H3, GTF2H4, GTF2H5, GTF2A1, GTF2A2, GTF2B and TBP; this large multi-subunit PIC complex mediates DNA unwinding and targets Pol II core to the transcription start site where the first phosphodiester bond forms.</text>
</comment>
<dbReference type="PANTHER" id="PTHR13097:SF10">
    <property type="entry name" value="HTH TFE_IIEALPHA-TYPE DOMAIN-CONTAINING PROTEIN"/>
    <property type="match status" value="1"/>
</dbReference>
<dbReference type="KEGG" id="asn:102383586"/>
<keyword evidence="4" id="KW-0479">Metal-binding</keyword>
<dbReference type="SUPFAM" id="SSF57783">
    <property type="entry name" value="Zinc beta-ribbon"/>
    <property type="match status" value="1"/>
</dbReference>
<proteinExistence type="inferred from homology"/>
<feature type="domain" description="HTH TFE/IIEalpha-type" evidence="16">
    <location>
        <begin position="14"/>
        <end position="104"/>
    </location>
</feature>
<feature type="region of interest" description="Disordered" evidence="15">
    <location>
        <begin position="320"/>
        <end position="354"/>
    </location>
</feature>
<evidence type="ECO:0000256" key="6">
    <source>
        <dbReference type="ARBA" id="ARBA00022833"/>
    </source>
</evidence>
<dbReference type="Proteomes" id="UP000189705">
    <property type="component" value="Unplaced"/>
</dbReference>
<dbReference type="GO" id="GO:0006367">
    <property type="term" value="P:transcription initiation at RNA polymerase II promoter"/>
    <property type="evidence" value="ECO:0007669"/>
    <property type="project" value="InterPro"/>
</dbReference>
<sequence>MGDQNIITEVPAALKRLAKYMVRGFYGVEYSLALDVLIRYPCVKEDALLQLLKYERKQLRTILNTLKADKFIKLRMRVETGPNGKSTRHNYYYINYKVLVDVVRYKLDHIRRKIEADERDSTTRSSFKCPSCFNTYTDLEVNQLFDTFTETFRCTYCNAEVEEDGSALPKRDARTLLAKFNEQIEPIYVLLQETEDVVLPYDLLEPPPTEIPELSESFDQKIYSNVLDTNIRPEKWANKNSSLSDMYVQNLVIDVQDSEPKKEKEKVAKEQPIWMSQSTVEEASSAVDTNAEIPKTDENVKESVANNEVIKTLLIHESKSSSGTRHVPPLAQSKCHESESDTSESEEDIKHVKPGKVVGSDLEQEEQETVDPTVMVAGQPHLYSEVSENPVLVSFMTGEEREAYIKVGQEMFQSVFE</sequence>
<dbReference type="GO" id="GO:0005673">
    <property type="term" value="C:transcription factor TFIIE complex"/>
    <property type="evidence" value="ECO:0007669"/>
    <property type="project" value="TreeGrafter"/>
</dbReference>
<evidence type="ECO:0000256" key="9">
    <source>
        <dbReference type="ARBA" id="ARBA00023163"/>
    </source>
</evidence>
<evidence type="ECO:0000313" key="17">
    <source>
        <dbReference type="Proteomes" id="UP000189705"/>
    </source>
</evidence>
<keyword evidence="9" id="KW-0804">Transcription</keyword>
<dbReference type="eggNOG" id="KOG2593">
    <property type="taxonomic scope" value="Eukaryota"/>
</dbReference>
<dbReference type="InterPro" id="IPR021600">
    <property type="entry name" value="TFIIE_asu_C"/>
</dbReference>
<accession>A0A1U7R1W2</accession>
<reference evidence="18" key="1">
    <citation type="submission" date="2025-08" db="UniProtKB">
        <authorList>
            <consortium name="RefSeq"/>
        </authorList>
    </citation>
    <scope>IDENTIFICATION</scope>
</reference>
<comment type="subcellular location">
    <subcellularLocation>
        <location evidence="1">Nucleus</location>
    </subcellularLocation>
</comment>
<evidence type="ECO:0000256" key="2">
    <source>
        <dbReference type="ARBA" id="ARBA00008947"/>
    </source>
</evidence>
<dbReference type="InterPro" id="IPR013083">
    <property type="entry name" value="Znf_RING/FYVE/PHD"/>
</dbReference>
<dbReference type="FunFam" id="3.30.40.10:FF:000087">
    <property type="entry name" value="General transcription factor IIE subunit 1"/>
    <property type="match status" value="1"/>
</dbReference>
<dbReference type="STRING" id="38654.A0A1U7R1W2"/>
<dbReference type="Pfam" id="PF11521">
    <property type="entry name" value="TFIIE-A_C"/>
    <property type="match status" value="1"/>
</dbReference>
<evidence type="ECO:0000256" key="1">
    <source>
        <dbReference type="ARBA" id="ARBA00004123"/>
    </source>
</evidence>
<evidence type="ECO:0000256" key="3">
    <source>
        <dbReference type="ARBA" id="ARBA00022553"/>
    </source>
</evidence>
<keyword evidence="8" id="KW-0805">Transcription regulation</keyword>
<dbReference type="PANTHER" id="PTHR13097">
    <property type="entry name" value="TRANSCRIPTION INITIATION FACTOR IIE, ALPHA SUBUNIT"/>
    <property type="match status" value="1"/>
</dbReference>
<dbReference type="Pfam" id="PF02002">
    <property type="entry name" value="TFIIE_alpha"/>
    <property type="match status" value="1"/>
</dbReference>
<keyword evidence="6" id="KW-0862">Zinc</keyword>
<name>A0A1U7R1W2_ALLSI</name>
<evidence type="ECO:0000259" key="16">
    <source>
        <dbReference type="PROSITE" id="PS51344"/>
    </source>
</evidence>
<dbReference type="Gene3D" id="3.30.40.10">
    <property type="entry name" value="Zinc/RING finger domain, C3HC4 (zinc finger)"/>
    <property type="match status" value="1"/>
</dbReference>
<evidence type="ECO:0000256" key="8">
    <source>
        <dbReference type="ARBA" id="ARBA00023015"/>
    </source>
</evidence>
<dbReference type="RefSeq" id="XP_006015934.1">
    <property type="nucleotide sequence ID" value="XM_006015872.3"/>
</dbReference>
<dbReference type="GeneID" id="102383586"/>
<dbReference type="OrthoDB" id="361102at2759"/>
<dbReference type="InterPro" id="IPR002853">
    <property type="entry name" value="TFIIE_asu"/>
</dbReference>
<evidence type="ECO:0000256" key="11">
    <source>
        <dbReference type="ARBA" id="ARBA00025581"/>
    </source>
</evidence>
<evidence type="ECO:0000256" key="10">
    <source>
        <dbReference type="ARBA" id="ARBA00023242"/>
    </source>
</evidence>
<keyword evidence="3" id="KW-0597">Phosphoprotein</keyword>
<dbReference type="GO" id="GO:0008270">
    <property type="term" value="F:zinc ion binding"/>
    <property type="evidence" value="ECO:0007669"/>
    <property type="project" value="UniProtKB-KW"/>
</dbReference>
<dbReference type="AlphaFoldDB" id="A0A1U7R1W2"/>
<protein>
    <recommendedName>
        <fullName evidence="13">General transcription factor IIE subunit 1</fullName>
    </recommendedName>
    <alternativeName>
        <fullName evidence="14">Transcription initiation factor IIE subunit alpha</fullName>
    </alternativeName>
</protein>
<evidence type="ECO:0000256" key="15">
    <source>
        <dbReference type="SAM" id="MobiDB-lite"/>
    </source>
</evidence>
<evidence type="ECO:0000256" key="14">
    <source>
        <dbReference type="ARBA" id="ARBA00080958"/>
    </source>
</evidence>
<evidence type="ECO:0000256" key="4">
    <source>
        <dbReference type="ARBA" id="ARBA00022723"/>
    </source>
</evidence>
<evidence type="ECO:0000256" key="7">
    <source>
        <dbReference type="ARBA" id="ARBA00022990"/>
    </source>
</evidence>
<dbReference type="InParanoid" id="A0A1U7R1W2"/>
<dbReference type="InterPro" id="IPR024550">
    <property type="entry name" value="TFIIEa/SarR/Rpc3_HTH_dom"/>
</dbReference>
<comment type="function">
    <text evidence="11">Recruits TFIIH to the initiation complex and stimulates the RNA polymerase II C-terminal domain kinase and DNA-dependent ATPase activities of TFIIH. Both TFIIH and TFIIE are required for promoter clearance by RNA polymerase.</text>
</comment>
<dbReference type="SMART" id="SM00531">
    <property type="entry name" value="TFIIE"/>
    <property type="match status" value="1"/>
</dbReference>
<dbReference type="InterPro" id="IPR039997">
    <property type="entry name" value="TFE"/>
</dbReference>
<keyword evidence="5" id="KW-0863">Zinc-finger</keyword>
<organism evidence="17 18">
    <name type="scientific">Alligator sinensis</name>
    <name type="common">Chinese alligator</name>
    <dbReference type="NCBI Taxonomy" id="38654"/>
    <lineage>
        <taxon>Eukaryota</taxon>
        <taxon>Metazoa</taxon>
        <taxon>Chordata</taxon>
        <taxon>Craniata</taxon>
        <taxon>Vertebrata</taxon>
        <taxon>Euteleostomi</taxon>
        <taxon>Archelosauria</taxon>
        <taxon>Archosauria</taxon>
        <taxon>Crocodylia</taxon>
        <taxon>Alligatoridae</taxon>
        <taxon>Alligatorinae</taxon>
        <taxon>Alligator</taxon>
    </lineage>
</organism>
<keyword evidence="7" id="KW-0007">Acetylation</keyword>
<dbReference type="PROSITE" id="PS51344">
    <property type="entry name" value="HTH_TFE_IIE"/>
    <property type="match status" value="1"/>
</dbReference>
<gene>
    <name evidence="18" type="primary">LOC102383586</name>
</gene>
<evidence type="ECO:0000256" key="12">
    <source>
        <dbReference type="ARBA" id="ARBA00065242"/>
    </source>
</evidence>